<feature type="region of interest" description="Disordered" evidence="1">
    <location>
        <begin position="229"/>
        <end position="272"/>
    </location>
</feature>
<evidence type="ECO:0000256" key="1">
    <source>
        <dbReference type="SAM" id="MobiDB-lite"/>
    </source>
</evidence>
<organism evidence="2 3">
    <name type="scientific">Aspergillus granulosus</name>
    <dbReference type="NCBI Taxonomy" id="176169"/>
    <lineage>
        <taxon>Eukaryota</taxon>
        <taxon>Fungi</taxon>
        <taxon>Dikarya</taxon>
        <taxon>Ascomycota</taxon>
        <taxon>Pezizomycotina</taxon>
        <taxon>Eurotiomycetes</taxon>
        <taxon>Eurotiomycetidae</taxon>
        <taxon>Eurotiales</taxon>
        <taxon>Aspergillaceae</taxon>
        <taxon>Aspergillus</taxon>
        <taxon>Aspergillus subgen. Nidulantes</taxon>
    </lineage>
</organism>
<evidence type="ECO:0000313" key="2">
    <source>
        <dbReference type="EMBL" id="KAL2808743.1"/>
    </source>
</evidence>
<dbReference type="Proteomes" id="UP001610334">
    <property type="component" value="Unassembled WGS sequence"/>
</dbReference>
<reference evidence="2 3" key="1">
    <citation type="submission" date="2024-07" db="EMBL/GenBank/DDBJ databases">
        <title>Section-level genome sequencing and comparative genomics of Aspergillus sections Usti and Cavernicolus.</title>
        <authorList>
            <consortium name="Lawrence Berkeley National Laboratory"/>
            <person name="Nybo J.L."/>
            <person name="Vesth T.C."/>
            <person name="Theobald S."/>
            <person name="Frisvad J.C."/>
            <person name="Larsen T.O."/>
            <person name="Kjaerboelling I."/>
            <person name="Rothschild-Mancinelli K."/>
            <person name="Lyhne E.K."/>
            <person name="Kogle M.E."/>
            <person name="Barry K."/>
            <person name="Clum A."/>
            <person name="Na H."/>
            <person name="Ledsgaard L."/>
            <person name="Lin J."/>
            <person name="Lipzen A."/>
            <person name="Kuo A."/>
            <person name="Riley R."/>
            <person name="Mondo S."/>
            <person name="Labutti K."/>
            <person name="Haridas S."/>
            <person name="Pangalinan J."/>
            <person name="Salamov A.A."/>
            <person name="Simmons B.A."/>
            <person name="Magnuson J.K."/>
            <person name="Chen J."/>
            <person name="Drula E."/>
            <person name="Henrissat B."/>
            <person name="Wiebenga A."/>
            <person name="Lubbers R.J."/>
            <person name="Gomes A.C."/>
            <person name="Makela M.R."/>
            <person name="Stajich J."/>
            <person name="Grigoriev I.V."/>
            <person name="Mortensen U.H."/>
            <person name="De Vries R.P."/>
            <person name="Baker S.E."/>
            <person name="Andersen M.R."/>
        </authorList>
    </citation>
    <scope>NUCLEOTIDE SEQUENCE [LARGE SCALE GENOMIC DNA]</scope>
    <source>
        <strain evidence="2 3">CBS 588.65</strain>
    </source>
</reference>
<keyword evidence="3" id="KW-1185">Reference proteome</keyword>
<proteinExistence type="predicted"/>
<name>A0ABR4GZX5_9EURO</name>
<feature type="compositionally biased region" description="Polar residues" evidence="1">
    <location>
        <begin position="241"/>
        <end position="250"/>
    </location>
</feature>
<protein>
    <submittedName>
        <fullName evidence="2">Uncharacterized protein</fullName>
    </submittedName>
</protein>
<feature type="region of interest" description="Disordered" evidence="1">
    <location>
        <begin position="109"/>
        <end position="144"/>
    </location>
</feature>
<sequence length="272" mass="30054">MASREEGSVAGWTRSTRGMREGRREWEGGWIDRKAGWVCGRAGFLTLNARRAQVERQRRGGQKGDGLWEEPAARAASRSQVQNCLLPTRLHCCWGKALGINQTVGQQSVRGRLGKRGAPERAGPGRTTHNWPTAQQTGRRTLWPSSNNNGCLRELIEGLKGFLKPDGRRKNGSGQDSIQSRTVPWIRLCLATARTGDRVVTQVPPSARRLFQGLGCILSRLIHLAWSSPPPTSHRGERSQPPWTALNNTTAHHKSNTHPEGTDSSTLNPSRL</sequence>
<dbReference type="EMBL" id="JBFXLT010000105">
    <property type="protein sequence ID" value="KAL2808743.1"/>
    <property type="molecule type" value="Genomic_DNA"/>
</dbReference>
<accession>A0ABR4GZX5</accession>
<feature type="compositionally biased region" description="Polar residues" evidence="1">
    <location>
        <begin position="127"/>
        <end position="144"/>
    </location>
</feature>
<evidence type="ECO:0000313" key="3">
    <source>
        <dbReference type="Proteomes" id="UP001610334"/>
    </source>
</evidence>
<feature type="compositionally biased region" description="Polar residues" evidence="1">
    <location>
        <begin position="258"/>
        <end position="272"/>
    </location>
</feature>
<gene>
    <name evidence="2" type="ORF">BJX63DRAFT_22954</name>
</gene>
<comment type="caution">
    <text evidence="2">The sequence shown here is derived from an EMBL/GenBank/DDBJ whole genome shotgun (WGS) entry which is preliminary data.</text>
</comment>